<proteinExistence type="predicted"/>
<comment type="caution">
    <text evidence="2">The sequence shown here is derived from an EMBL/GenBank/DDBJ whole genome shotgun (WGS) entry which is preliminary data.</text>
</comment>
<reference evidence="2" key="2">
    <citation type="submission" date="2021-05" db="EMBL/GenBank/DDBJ databases">
        <title>Protein family content uncovers lineage relationships and bacterial pathway maintenance mechanisms in DPANN archaea.</title>
        <authorList>
            <person name="Castelle C.J."/>
            <person name="Meheust R."/>
            <person name="Jaffe A.L."/>
            <person name="Seitz K."/>
            <person name="Gong X."/>
            <person name="Baker B.J."/>
            <person name="Banfield J.F."/>
        </authorList>
    </citation>
    <scope>NUCLEOTIDE SEQUENCE</scope>
    <source>
        <strain evidence="2">RIFCSPLOWO2_01_FULL_AR10_48_17</strain>
    </source>
</reference>
<dbReference type="Proteomes" id="UP000675968">
    <property type="component" value="Unassembled WGS sequence"/>
</dbReference>
<sequence>MKGTDLVSPKEAERQKRIDAILNRMQQQIREVEALKKELETEPGKEPSPTEAKKLIEEIKVPDLEVLPDKKEKRVVNSFVIEQDPQ</sequence>
<accession>A0A8T4L6C6</accession>
<dbReference type="EMBL" id="JAGVWC010000009">
    <property type="protein sequence ID" value="MBS3061422.1"/>
    <property type="molecule type" value="Genomic_DNA"/>
</dbReference>
<evidence type="ECO:0000313" key="3">
    <source>
        <dbReference type="Proteomes" id="UP000675968"/>
    </source>
</evidence>
<gene>
    <name evidence="2" type="ORF">J4215_02460</name>
</gene>
<dbReference type="AlphaFoldDB" id="A0A8T4L6C6"/>
<feature type="region of interest" description="Disordered" evidence="1">
    <location>
        <begin position="37"/>
        <end position="56"/>
    </location>
</feature>
<organism evidence="2 3">
    <name type="scientific">Candidatus Iainarchaeum sp</name>
    <dbReference type="NCBI Taxonomy" id="3101447"/>
    <lineage>
        <taxon>Archaea</taxon>
        <taxon>Candidatus Iainarchaeota</taxon>
        <taxon>Candidatus Iainarchaeia</taxon>
        <taxon>Candidatus Iainarchaeales</taxon>
        <taxon>Candidatus Iainarchaeaceae</taxon>
        <taxon>Candidatus Iainarchaeum</taxon>
    </lineage>
</organism>
<evidence type="ECO:0000256" key="1">
    <source>
        <dbReference type="SAM" id="MobiDB-lite"/>
    </source>
</evidence>
<name>A0A8T4L6C6_9ARCH</name>
<reference evidence="2" key="1">
    <citation type="submission" date="2021-03" db="EMBL/GenBank/DDBJ databases">
        <authorList>
            <person name="Jaffe A."/>
        </authorList>
    </citation>
    <scope>NUCLEOTIDE SEQUENCE</scope>
    <source>
        <strain evidence="2">RIFCSPLOWO2_01_FULL_AR10_48_17</strain>
    </source>
</reference>
<protein>
    <submittedName>
        <fullName evidence="2">Uncharacterized protein</fullName>
    </submittedName>
</protein>
<evidence type="ECO:0000313" key="2">
    <source>
        <dbReference type="EMBL" id="MBS3061422.1"/>
    </source>
</evidence>